<sequence>MQIGEGATLGHHGWWMPRHANPLPADLPGRFSVREARARGVSAGRLDRGDLRAPYHGVRATAKTPAPATLTDRCREYAPRLKDWQFFSHETALQLLGAPMPGWPYLPKIHVAAHRPAREPRTQGAVGHRLQLREPATRFALDDLRVEHPVRAWRQCGTLWRLDDLIAAGDFLVSGESPLASVDELRTEIEVMGDIRNILRRALTDIRVGPRSPRETRLRLVLVRAGLPEPEVTWVLRDGSGGFVAELDLAYPRWRIAAEYDGRVHAEDATQFAKDADRWDRIRAEGWDHVRILSHHLAGTGVVAVRKVRNALIRAGWQPGL</sequence>
<dbReference type="SUPFAM" id="SSF52980">
    <property type="entry name" value="Restriction endonuclease-like"/>
    <property type="match status" value="1"/>
</dbReference>
<protein>
    <recommendedName>
        <fullName evidence="3">DUF559 domain-containing protein</fullName>
    </recommendedName>
</protein>
<organism evidence="1 2">
    <name type="scientific">Microbacterium pumilum</name>
    <dbReference type="NCBI Taxonomy" id="344165"/>
    <lineage>
        <taxon>Bacteria</taxon>
        <taxon>Bacillati</taxon>
        <taxon>Actinomycetota</taxon>
        <taxon>Actinomycetes</taxon>
        <taxon>Micrococcales</taxon>
        <taxon>Microbacteriaceae</taxon>
        <taxon>Microbacterium</taxon>
    </lineage>
</organism>
<proteinExistence type="predicted"/>
<comment type="caution">
    <text evidence="1">The sequence shown here is derived from an EMBL/GenBank/DDBJ whole genome shotgun (WGS) entry which is preliminary data.</text>
</comment>
<keyword evidence="2" id="KW-1185">Reference proteome</keyword>
<evidence type="ECO:0000313" key="2">
    <source>
        <dbReference type="Proteomes" id="UP001500326"/>
    </source>
</evidence>
<name>A0ABP5DX22_9MICO</name>
<dbReference type="InterPro" id="IPR011335">
    <property type="entry name" value="Restrct_endonuc-II-like"/>
</dbReference>
<accession>A0ABP5DX22</accession>
<dbReference type="Proteomes" id="UP001500326">
    <property type="component" value="Unassembled WGS sequence"/>
</dbReference>
<dbReference type="EMBL" id="BAAAOH010000001">
    <property type="protein sequence ID" value="GAA1986422.1"/>
    <property type="molecule type" value="Genomic_DNA"/>
</dbReference>
<evidence type="ECO:0008006" key="3">
    <source>
        <dbReference type="Google" id="ProtNLM"/>
    </source>
</evidence>
<evidence type="ECO:0000313" key="1">
    <source>
        <dbReference type="EMBL" id="GAA1986422.1"/>
    </source>
</evidence>
<reference evidence="2" key="1">
    <citation type="journal article" date="2019" name="Int. J. Syst. Evol. Microbiol.">
        <title>The Global Catalogue of Microorganisms (GCM) 10K type strain sequencing project: providing services to taxonomists for standard genome sequencing and annotation.</title>
        <authorList>
            <consortium name="The Broad Institute Genomics Platform"/>
            <consortium name="The Broad Institute Genome Sequencing Center for Infectious Disease"/>
            <person name="Wu L."/>
            <person name="Ma J."/>
        </authorList>
    </citation>
    <scope>NUCLEOTIDE SEQUENCE [LARGE SCALE GENOMIC DNA]</scope>
    <source>
        <strain evidence="2">JCM 14902</strain>
    </source>
</reference>
<gene>
    <name evidence="1" type="ORF">GCM10009777_20640</name>
</gene>